<gene>
    <name evidence="1" type="ORF">AVDCRST_MAG46-36</name>
</gene>
<proteinExistence type="predicted"/>
<sequence>MPLVPIPEHLTRSASAGWGDVGRRWVGGLPDVVASVLADWDLALGELMPPSLHWVAAVTRMDGQRAVLKVGPVEPQHLPVEAEALRMFGGRGSVRLLREDKARGALLLERAMPGTSLESLVPASDEQATAALVDTMLALHRPVPAQCRLPSVLGQRADLDRHVRTHGLLPARLVDRASRLFAELSADGSDQVVLHGDLHHGNLVRAQRSPWLAIDPHGSVGDRGYEVGSVLFNPNPYDRDPGLLSLVPARVEQLADGLDLPVERVVAWGFVKAVLSQVWTCETVAAQVTRDLDVAVLLEPRLC</sequence>
<dbReference type="GO" id="GO:0019748">
    <property type="term" value="P:secondary metabolic process"/>
    <property type="evidence" value="ECO:0007669"/>
    <property type="project" value="InterPro"/>
</dbReference>
<dbReference type="GO" id="GO:0016773">
    <property type="term" value="F:phosphotransferase activity, alcohol group as acceptor"/>
    <property type="evidence" value="ECO:0007669"/>
    <property type="project" value="InterPro"/>
</dbReference>
<name>A0A6J4KLX7_9ACTN</name>
<dbReference type="EMBL" id="CADCUD010000003">
    <property type="protein sequence ID" value="CAA9309262.1"/>
    <property type="molecule type" value="Genomic_DNA"/>
</dbReference>
<reference evidence="1" key="1">
    <citation type="submission" date="2020-02" db="EMBL/GenBank/DDBJ databases">
        <authorList>
            <person name="Meier V. D."/>
        </authorList>
    </citation>
    <scope>NUCLEOTIDE SEQUENCE</scope>
    <source>
        <strain evidence="1">AVDCRST_MAG46</strain>
    </source>
</reference>
<dbReference type="Pfam" id="PF04655">
    <property type="entry name" value="APH_6_hur"/>
    <property type="match status" value="1"/>
</dbReference>
<dbReference type="InterPro" id="IPR011009">
    <property type="entry name" value="Kinase-like_dom_sf"/>
</dbReference>
<dbReference type="SUPFAM" id="SSF56112">
    <property type="entry name" value="Protein kinase-like (PK-like)"/>
    <property type="match status" value="1"/>
</dbReference>
<protein>
    <recommendedName>
        <fullName evidence="2">Streptomycin 6-kinase</fullName>
    </recommendedName>
</protein>
<dbReference type="Gene3D" id="3.90.1200.10">
    <property type="match status" value="1"/>
</dbReference>
<evidence type="ECO:0000313" key="1">
    <source>
        <dbReference type="EMBL" id="CAA9309262.1"/>
    </source>
</evidence>
<dbReference type="InterPro" id="IPR006748">
    <property type="entry name" value="NH2Glyco/OHUrea_AB-resist_kin"/>
</dbReference>
<evidence type="ECO:0008006" key="2">
    <source>
        <dbReference type="Google" id="ProtNLM"/>
    </source>
</evidence>
<dbReference type="AlphaFoldDB" id="A0A6J4KLX7"/>
<accession>A0A6J4KLX7</accession>
<organism evidence="1">
    <name type="scientific">uncultured Nocardioidaceae bacterium</name>
    <dbReference type="NCBI Taxonomy" id="253824"/>
    <lineage>
        <taxon>Bacteria</taxon>
        <taxon>Bacillati</taxon>
        <taxon>Actinomycetota</taxon>
        <taxon>Actinomycetes</taxon>
        <taxon>Propionibacteriales</taxon>
        <taxon>Nocardioidaceae</taxon>
        <taxon>environmental samples</taxon>
    </lineage>
</organism>